<dbReference type="KEGG" id="pkz:C5L36_0C10070"/>
<name>A0A2U9R791_PICKU</name>
<protein>
    <submittedName>
        <fullName evidence="1">Uncharacterized protein</fullName>
    </submittedName>
</protein>
<keyword evidence="2" id="KW-1185">Reference proteome</keyword>
<dbReference type="EMBL" id="CP028775">
    <property type="protein sequence ID" value="AWU77101.1"/>
    <property type="molecule type" value="Genomic_DNA"/>
</dbReference>
<dbReference type="OrthoDB" id="4082971at2759"/>
<dbReference type="GeneID" id="40384896"/>
<accession>A0A2U9R791</accession>
<dbReference type="AlphaFoldDB" id="A0A2U9R791"/>
<evidence type="ECO:0000313" key="1">
    <source>
        <dbReference type="EMBL" id="AWU77101.1"/>
    </source>
</evidence>
<dbReference type="Proteomes" id="UP000249293">
    <property type="component" value="Chromosome 3"/>
</dbReference>
<evidence type="ECO:0000313" key="2">
    <source>
        <dbReference type="Proteomes" id="UP000249293"/>
    </source>
</evidence>
<sequence>MILVGVPSTRSLSFFIMSQKASMQTLTKNNNIQMPKQLDYNDGESVTKKASGLIRFRKGQSEEDYNFQKEQFWSTGPLVQNHTFVTEFVEKFIENTISEDYSITDRSKIERETIIHGLEKLYFQREYERCLKDVQLLKDNIDKFNPNLDLNAKKNKNLKRIYNELNYISSMCIKKIHESNEKKLGEI</sequence>
<dbReference type="RefSeq" id="XP_029322578.1">
    <property type="nucleotide sequence ID" value="XM_029466718.1"/>
</dbReference>
<dbReference type="VEuPathDB" id="FungiDB:C5L36_0C10070"/>
<gene>
    <name evidence="1" type="ORF">C5L36_0C10070</name>
</gene>
<reference evidence="1 2" key="1">
    <citation type="submission" date="2018-06" db="EMBL/GenBank/DDBJ databases">
        <title>Population genomics shows no distinction between pathogenic Candida krusei and environmental Pichia kudriavzevii: One species, four names.</title>
        <authorList>
            <person name="Douglass A.P."/>
            <person name="Offei B."/>
            <person name="Braun-Galleani S."/>
            <person name="Coughlan A.Y."/>
            <person name="Martos A."/>
            <person name="Ortiz-Merino R.A."/>
            <person name="Byrne K.P."/>
            <person name="Wolfe K.H."/>
        </authorList>
    </citation>
    <scope>NUCLEOTIDE SEQUENCE [LARGE SCALE GENOMIC DNA]</scope>
    <source>
        <strain evidence="1 2">CBS573</strain>
    </source>
</reference>
<organism evidence="1 2">
    <name type="scientific">Pichia kudriavzevii</name>
    <name type="common">Yeast</name>
    <name type="synonym">Issatchenkia orientalis</name>
    <dbReference type="NCBI Taxonomy" id="4909"/>
    <lineage>
        <taxon>Eukaryota</taxon>
        <taxon>Fungi</taxon>
        <taxon>Dikarya</taxon>
        <taxon>Ascomycota</taxon>
        <taxon>Saccharomycotina</taxon>
        <taxon>Pichiomycetes</taxon>
        <taxon>Pichiales</taxon>
        <taxon>Pichiaceae</taxon>
        <taxon>Pichia</taxon>
    </lineage>
</organism>
<proteinExistence type="predicted"/>